<accession>A0A7N2LA22</accession>
<organism evidence="7 8">
    <name type="scientific">Quercus lobata</name>
    <name type="common">Valley oak</name>
    <dbReference type="NCBI Taxonomy" id="97700"/>
    <lineage>
        <taxon>Eukaryota</taxon>
        <taxon>Viridiplantae</taxon>
        <taxon>Streptophyta</taxon>
        <taxon>Embryophyta</taxon>
        <taxon>Tracheophyta</taxon>
        <taxon>Spermatophyta</taxon>
        <taxon>Magnoliopsida</taxon>
        <taxon>eudicotyledons</taxon>
        <taxon>Gunneridae</taxon>
        <taxon>Pentapetalae</taxon>
        <taxon>rosids</taxon>
        <taxon>fabids</taxon>
        <taxon>Fagales</taxon>
        <taxon>Fagaceae</taxon>
        <taxon>Quercus</taxon>
    </lineage>
</organism>
<dbReference type="Proteomes" id="UP000594261">
    <property type="component" value="Chromosome 3"/>
</dbReference>
<dbReference type="FunCoup" id="A0A7N2LA22">
    <property type="interactions" value="13"/>
</dbReference>
<dbReference type="InterPro" id="IPR035992">
    <property type="entry name" value="Ricin_B-like_lectins"/>
</dbReference>
<evidence type="ECO:0000256" key="3">
    <source>
        <dbReference type="ARBA" id="ARBA00023295"/>
    </source>
</evidence>
<reference evidence="7" key="2">
    <citation type="submission" date="2021-01" db="UniProtKB">
        <authorList>
            <consortium name="EnsemblPlants"/>
        </authorList>
    </citation>
    <scope>IDENTIFICATION</scope>
</reference>
<protein>
    <recommendedName>
        <fullName evidence="6">Glycoside hydrolase family 5 domain-containing protein</fullName>
    </recommendedName>
</protein>
<gene>
    <name evidence="7" type="primary">LOC115982390</name>
</gene>
<dbReference type="RefSeq" id="XP_030960834.1">
    <property type="nucleotide sequence ID" value="XM_031104974.1"/>
</dbReference>
<keyword evidence="8" id="KW-1185">Reference proteome</keyword>
<evidence type="ECO:0000256" key="5">
    <source>
        <dbReference type="SAM" id="SignalP"/>
    </source>
</evidence>
<feature type="domain" description="Glycoside hydrolase family 5" evidence="6">
    <location>
        <begin position="70"/>
        <end position="352"/>
    </location>
</feature>
<dbReference type="InParanoid" id="A0A7N2LA22"/>
<keyword evidence="3 4" id="KW-0326">Glycosidase</keyword>
<dbReference type="PANTHER" id="PTHR31263">
    <property type="entry name" value="CELLULASE FAMILY PROTEIN (AFU_ORTHOLOGUE AFUA_5G14560)"/>
    <property type="match status" value="1"/>
</dbReference>
<name>A0A7N2LA22_QUELO</name>
<evidence type="ECO:0000313" key="7">
    <source>
        <dbReference type="EnsemblPlants" id="QL03p056520:mrna"/>
    </source>
</evidence>
<dbReference type="OrthoDB" id="442731at2759"/>
<keyword evidence="2 4" id="KW-0378">Hydrolase</keyword>
<dbReference type="GeneID" id="115982390"/>
<dbReference type="InterPro" id="IPR017853">
    <property type="entry name" value="GH"/>
</dbReference>
<dbReference type="InterPro" id="IPR001547">
    <property type="entry name" value="Glyco_hydro_5"/>
</dbReference>
<dbReference type="Gene3D" id="3.20.20.80">
    <property type="entry name" value="Glycosidases"/>
    <property type="match status" value="1"/>
</dbReference>
<sequence length="567" mass="62987">MGRFIFFTFFSLVSLLAIFPTVIPQSKPVMAQPLYTNSRWIVDGGGQRVKLACVNWVSHLEAMVTEGLSKQPVDAISKKIASMGFNCVRLTWPLFLVTNDSLASVTVRQSFQSLGLSDTISGIQANNPSIIDLPLIKAFQAVVSSLGANNVMVILDNHISKPGWCCSNSDGNGFFGDKYFNPDLWIKGLTQMATIFNGVSNVVGMSLRNELRGPRQNVNDWYRYLQKGAEAVHSANPDVLVILSGLSYDRDLSFLRNQQVNLTFTGKLVFEMHWYGFSDGQAWLSGNPNQVCGRVVDNMMRLSGFLLDQGWPLLVSEFGMDLRGTNVNDNRYINCFLATVAELDLDWALWTLVGSYYLREGVIGLNEVYGVLDWSWCENRNSSFLERISAVQSPFRGPGLSETNLHKVIFHPSTGLCVLRKSLFEPLRLGPCSNSEGWSYSAQKTLTLKGTYFCLQANELENPAKLGIICTDSTAKWETISDSKMHLSTKVNNGSTACLDVDSENTIVVSTCKCLGRDNMCDPGSQWFKLVDSTRSSISTKSFLQMDSILALPGKDFVWKLLRSALE</sequence>
<dbReference type="EnsemblPlants" id="QL03p056520:mrna">
    <property type="protein sequence ID" value="QL03p056520:mrna"/>
    <property type="gene ID" value="QL03p056520"/>
</dbReference>
<dbReference type="GO" id="GO:0000272">
    <property type="term" value="P:polysaccharide catabolic process"/>
    <property type="evidence" value="ECO:0007669"/>
    <property type="project" value="InterPro"/>
</dbReference>
<keyword evidence="5" id="KW-0732">Signal</keyword>
<reference evidence="7 8" key="1">
    <citation type="journal article" date="2016" name="G3 (Bethesda)">
        <title>First Draft Assembly and Annotation of the Genome of a California Endemic Oak Quercus lobata Nee (Fagaceae).</title>
        <authorList>
            <person name="Sork V.L."/>
            <person name="Fitz-Gibbon S.T."/>
            <person name="Puiu D."/>
            <person name="Crepeau M."/>
            <person name="Gugger P.F."/>
            <person name="Sherman R."/>
            <person name="Stevens K."/>
            <person name="Langley C.H."/>
            <person name="Pellegrini M."/>
            <person name="Salzberg S.L."/>
        </authorList>
    </citation>
    <scope>NUCLEOTIDE SEQUENCE [LARGE SCALE GENOMIC DNA]</scope>
    <source>
        <strain evidence="7 8">cv. SW786</strain>
    </source>
</reference>
<proteinExistence type="inferred from homology"/>
<dbReference type="KEGG" id="qlo:115982390"/>
<dbReference type="Gramene" id="QL03p056520:mrna">
    <property type="protein sequence ID" value="QL03p056520:mrna"/>
    <property type="gene ID" value="QL03p056520"/>
</dbReference>
<evidence type="ECO:0000259" key="6">
    <source>
        <dbReference type="Pfam" id="PF00150"/>
    </source>
</evidence>
<dbReference type="SUPFAM" id="SSF50370">
    <property type="entry name" value="Ricin B-like lectins"/>
    <property type="match status" value="1"/>
</dbReference>
<comment type="similarity">
    <text evidence="1 4">Belongs to the glycosyl hydrolase 5 (cellulase A) family.</text>
</comment>
<dbReference type="OMA" id="TWSDWRS"/>
<dbReference type="GO" id="GO:0004553">
    <property type="term" value="F:hydrolase activity, hydrolyzing O-glycosyl compounds"/>
    <property type="evidence" value="ECO:0007669"/>
    <property type="project" value="InterPro"/>
</dbReference>
<evidence type="ECO:0000256" key="1">
    <source>
        <dbReference type="ARBA" id="ARBA00005641"/>
    </source>
</evidence>
<dbReference type="SUPFAM" id="SSF51445">
    <property type="entry name" value="(Trans)glycosidases"/>
    <property type="match status" value="1"/>
</dbReference>
<dbReference type="PANTHER" id="PTHR31263:SF44">
    <property type="entry name" value="OS04G0481200 PROTEIN"/>
    <property type="match status" value="1"/>
</dbReference>
<dbReference type="EMBL" id="LRBV02000003">
    <property type="status" value="NOT_ANNOTATED_CDS"/>
    <property type="molecule type" value="Genomic_DNA"/>
</dbReference>
<feature type="signal peptide" evidence="5">
    <location>
        <begin position="1"/>
        <end position="31"/>
    </location>
</feature>
<feature type="chain" id="PRO_5029669459" description="Glycoside hydrolase family 5 domain-containing protein" evidence="5">
    <location>
        <begin position="32"/>
        <end position="567"/>
    </location>
</feature>
<evidence type="ECO:0000313" key="8">
    <source>
        <dbReference type="Proteomes" id="UP000594261"/>
    </source>
</evidence>
<dbReference type="AlphaFoldDB" id="A0A7N2LA22"/>
<dbReference type="Pfam" id="PF00150">
    <property type="entry name" value="Cellulase"/>
    <property type="match status" value="1"/>
</dbReference>
<evidence type="ECO:0000256" key="4">
    <source>
        <dbReference type="RuleBase" id="RU361153"/>
    </source>
</evidence>
<evidence type="ECO:0000256" key="2">
    <source>
        <dbReference type="ARBA" id="ARBA00022801"/>
    </source>
</evidence>